<accession>A0A0D0DCW9</accession>
<reference evidence="2" key="2">
    <citation type="submission" date="2015-01" db="EMBL/GenBank/DDBJ databases">
        <title>Evolutionary Origins and Diversification of the Mycorrhizal Mutualists.</title>
        <authorList>
            <consortium name="DOE Joint Genome Institute"/>
            <consortium name="Mycorrhizal Genomics Consortium"/>
            <person name="Kohler A."/>
            <person name="Kuo A."/>
            <person name="Nagy L.G."/>
            <person name="Floudas D."/>
            <person name="Copeland A."/>
            <person name="Barry K.W."/>
            <person name="Cichocki N."/>
            <person name="Veneault-Fourrey C."/>
            <person name="LaButti K."/>
            <person name="Lindquist E.A."/>
            <person name="Lipzen A."/>
            <person name="Lundell T."/>
            <person name="Morin E."/>
            <person name="Murat C."/>
            <person name="Riley R."/>
            <person name="Ohm R."/>
            <person name="Sun H."/>
            <person name="Tunlid A."/>
            <person name="Henrissat B."/>
            <person name="Grigoriev I.V."/>
            <person name="Hibbett D.S."/>
            <person name="Martin F."/>
        </authorList>
    </citation>
    <scope>NUCLEOTIDE SEQUENCE [LARGE SCALE GENOMIC DNA]</scope>
    <source>
        <strain evidence="2">Ve08.2h10</strain>
    </source>
</reference>
<evidence type="ECO:0000313" key="1">
    <source>
        <dbReference type="EMBL" id="KIK95097.1"/>
    </source>
</evidence>
<reference evidence="1 2" key="1">
    <citation type="submission" date="2014-04" db="EMBL/GenBank/DDBJ databases">
        <authorList>
            <consortium name="DOE Joint Genome Institute"/>
            <person name="Kuo A."/>
            <person name="Kohler A."/>
            <person name="Jargeat P."/>
            <person name="Nagy L.G."/>
            <person name="Floudas D."/>
            <person name="Copeland A."/>
            <person name="Barry K.W."/>
            <person name="Cichocki N."/>
            <person name="Veneault-Fourrey C."/>
            <person name="LaButti K."/>
            <person name="Lindquist E.A."/>
            <person name="Lipzen A."/>
            <person name="Lundell T."/>
            <person name="Morin E."/>
            <person name="Murat C."/>
            <person name="Sun H."/>
            <person name="Tunlid A."/>
            <person name="Henrissat B."/>
            <person name="Grigoriev I.V."/>
            <person name="Hibbett D.S."/>
            <person name="Martin F."/>
            <person name="Nordberg H.P."/>
            <person name="Cantor M.N."/>
            <person name="Hua S.X."/>
        </authorList>
    </citation>
    <scope>NUCLEOTIDE SEQUENCE [LARGE SCALE GENOMIC DNA]</scope>
    <source>
        <strain evidence="1 2">Ve08.2h10</strain>
    </source>
</reference>
<dbReference type="InParanoid" id="A0A0D0DCW9"/>
<evidence type="ECO:0000313" key="2">
    <source>
        <dbReference type="Proteomes" id="UP000054538"/>
    </source>
</evidence>
<protein>
    <submittedName>
        <fullName evidence="1">Uncharacterized protein</fullName>
    </submittedName>
</protein>
<dbReference type="Proteomes" id="UP000054538">
    <property type="component" value="Unassembled WGS sequence"/>
</dbReference>
<gene>
    <name evidence="1" type="ORF">PAXRUDRAFT_827352</name>
</gene>
<name>A0A0D0DCW9_9AGAM</name>
<dbReference type="EMBL" id="KN825064">
    <property type="protein sequence ID" value="KIK95097.1"/>
    <property type="molecule type" value="Genomic_DNA"/>
</dbReference>
<proteinExistence type="predicted"/>
<keyword evidence="2" id="KW-1185">Reference proteome</keyword>
<sequence>MILESHCSAASLPYTPLTSDQIVVIKRLQASGTLLESSHLPSQRILSAPSSDTSYKSPRSELPVLTATPHFNTC</sequence>
<dbReference type="AlphaFoldDB" id="A0A0D0DCW9"/>
<dbReference type="HOGENOM" id="CLU_2688512_0_0_1"/>
<organism evidence="1 2">
    <name type="scientific">Paxillus rubicundulus Ve08.2h10</name>
    <dbReference type="NCBI Taxonomy" id="930991"/>
    <lineage>
        <taxon>Eukaryota</taxon>
        <taxon>Fungi</taxon>
        <taxon>Dikarya</taxon>
        <taxon>Basidiomycota</taxon>
        <taxon>Agaricomycotina</taxon>
        <taxon>Agaricomycetes</taxon>
        <taxon>Agaricomycetidae</taxon>
        <taxon>Boletales</taxon>
        <taxon>Paxilineae</taxon>
        <taxon>Paxillaceae</taxon>
        <taxon>Paxillus</taxon>
    </lineage>
</organism>